<feature type="domain" description="DDE-1" evidence="2">
    <location>
        <begin position="209"/>
        <end position="342"/>
    </location>
</feature>
<dbReference type="AlphaFoldDB" id="A0A9P0P597"/>
<dbReference type="OrthoDB" id="8193167at2759"/>
<accession>A0A9P0P597</accession>
<dbReference type="PANTHER" id="PTHR19303">
    <property type="entry name" value="TRANSPOSON"/>
    <property type="match status" value="1"/>
</dbReference>
<evidence type="ECO:0000313" key="4">
    <source>
        <dbReference type="Proteomes" id="UP001152888"/>
    </source>
</evidence>
<dbReference type="Pfam" id="PF03184">
    <property type="entry name" value="DDE_1"/>
    <property type="match status" value="1"/>
</dbReference>
<comment type="caution">
    <text evidence="3">The sequence shown here is derived from an EMBL/GenBank/DDBJ whole genome shotgun (WGS) entry which is preliminary data.</text>
</comment>
<proteinExistence type="predicted"/>
<sequence>MPRVYKPDPRGKTYKKIDEKTLNIALASIDNGMSYRVAHETYNIHYSVLYRHHKNRNLKLHGGQTALTKQEEDILVHQLIVCSDWGYPLDHLDFRMMIKNYLDSRGKTITRFKDNIPGRDFVYSFLKRHKNELRSRICQNIKRSRAAVSPNTINAYFDNLATELKNVPPSNIVNYDETNLTDDPGRKKVISKRGCRYPERICNTSKSAVSIMYAASADGKFFPPYVVYKAKNLYTSWTVGGPKDVRFNRSPSGWFDAISFSDWVESTVIPAVKNLPGKKYLIGDNLSSHFSASTVSLCEENNISFIFLPANSTHLTQPLDVAFFRPLKTAWRQILEKWKMGAGSKHCTVPEDRFPFLLNDLSKAIEPNAGKNIQSGFRKCGIFPLNRDQVLGRLPQQNLDETNDENQNIEEGLNNSLVNLLRTMRYGDGQNVKSRRRKIQVPAGKSVTSADFESTLDKDDQEDTDLERSMETLDEDSDPEMNLPLINFMPIMAKAQDHSSSEDSDMEKDQDHSSDADSEMDTSLPSFTDKSENKLDTNNSSASVCFEGFSIRLRVGRIANLTNLNGCFYSPHIKGE</sequence>
<keyword evidence="4" id="KW-1185">Reference proteome</keyword>
<evidence type="ECO:0000313" key="3">
    <source>
        <dbReference type="EMBL" id="CAH1967478.1"/>
    </source>
</evidence>
<protein>
    <recommendedName>
        <fullName evidence="2">DDE-1 domain-containing protein</fullName>
    </recommendedName>
</protein>
<dbReference type="GO" id="GO:0003677">
    <property type="term" value="F:DNA binding"/>
    <property type="evidence" value="ECO:0007669"/>
    <property type="project" value="TreeGrafter"/>
</dbReference>
<dbReference type="Gene3D" id="3.30.420.10">
    <property type="entry name" value="Ribonuclease H-like superfamily/Ribonuclease H"/>
    <property type="match status" value="1"/>
</dbReference>
<dbReference type="Proteomes" id="UP001152888">
    <property type="component" value="Unassembled WGS sequence"/>
</dbReference>
<gene>
    <name evidence="3" type="ORF">ACAOBT_LOCUS7422</name>
</gene>
<dbReference type="InterPro" id="IPR036397">
    <property type="entry name" value="RNaseH_sf"/>
</dbReference>
<reference evidence="3" key="1">
    <citation type="submission" date="2022-03" db="EMBL/GenBank/DDBJ databases">
        <authorList>
            <person name="Sayadi A."/>
        </authorList>
    </citation>
    <scope>NUCLEOTIDE SEQUENCE</scope>
</reference>
<dbReference type="InterPro" id="IPR050863">
    <property type="entry name" value="CenT-Element_Derived"/>
</dbReference>
<feature type="compositionally biased region" description="Basic and acidic residues" evidence="1">
    <location>
        <begin position="495"/>
        <end position="515"/>
    </location>
</feature>
<dbReference type="GO" id="GO:0005634">
    <property type="term" value="C:nucleus"/>
    <property type="evidence" value="ECO:0007669"/>
    <property type="project" value="TreeGrafter"/>
</dbReference>
<dbReference type="EMBL" id="CAKOFQ010006745">
    <property type="protein sequence ID" value="CAH1967478.1"/>
    <property type="molecule type" value="Genomic_DNA"/>
</dbReference>
<dbReference type="InterPro" id="IPR004875">
    <property type="entry name" value="DDE_SF_endonuclease_dom"/>
</dbReference>
<dbReference type="PANTHER" id="PTHR19303:SF74">
    <property type="entry name" value="POGO TRANSPOSABLE ELEMENT WITH KRAB DOMAIN"/>
    <property type="match status" value="1"/>
</dbReference>
<feature type="region of interest" description="Disordered" evidence="1">
    <location>
        <begin position="495"/>
        <end position="539"/>
    </location>
</feature>
<evidence type="ECO:0000259" key="2">
    <source>
        <dbReference type="Pfam" id="PF03184"/>
    </source>
</evidence>
<feature type="region of interest" description="Disordered" evidence="1">
    <location>
        <begin position="429"/>
        <end position="482"/>
    </location>
</feature>
<evidence type="ECO:0000256" key="1">
    <source>
        <dbReference type="SAM" id="MobiDB-lite"/>
    </source>
</evidence>
<name>A0A9P0P597_ACAOB</name>
<organism evidence="3 4">
    <name type="scientific">Acanthoscelides obtectus</name>
    <name type="common">Bean weevil</name>
    <name type="synonym">Bruchus obtectus</name>
    <dbReference type="NCBI Taxonomy" id="200917"/>
    <lineage>
        <taxon>Eukaryota</taxon>
        <taxon>Metazoa</taxon>
        <taxon>Ecdysozoa</taxon>
        <taxon>Arthropoda</taxon>
        <taxon>Hexapoda</taxon>
        <taxon>Insecta</taxon>
        <taxon>Pterygota</taxon>
        <taxon>Neoptera</taxon>
        <taxon>Endopterygota</taxon>
        <taxon>Coleoptera</taxon>
        <taxon>Polyphaga</taxon>
        <taxon>Cucujiformia</taxon>
        <taxon>Chrysomeloidea</taxon>
        <taxon>Chrysomelidae</taxon>
        <taxon>Bruchinae</taxon>
        <taxon>Bruchini</taxon>
        <taxon>Acanthoscelides</taxon>
    </lineage>
</organism>